<keyword evidence="1" id="KW-0472">Membrane</keyword>
<evidence type="ECO:0000313" key="2">
    <source>
        <dbReference type="EMBL" id="JAH24154.1"/>
    </source>
</evidence>
<dbReference type="EMBL" id="GBXM01084423">
    <property type="protein sequence ID" value="JAH24154.1"/>
    <property type="molecule type" value="Transcribed_RNA"/>
</dbReference>
<proteinExistence type="predicted"/>
<evidence type="ECO:0000256" key="1">
    <source>
        <dbReference type="SAM" id="Phobius"/>
    </source>
</evidence>
<name>A0A0E9R4V2_ANGAN</name>
<reference evidence="2" key="1">
    <citation type="submission" date="2014-11" db="EMBL/GenBank/DDBJ databases">
        <authorList>
            <person name="Amaro Gonzalez C."/>
        </authorList>
    </citation>
    <scope>NUCLEOTIDE SEQUENCE</scope>
</reference>
<organism evidence="2">
    <name type="scientific">Anguilla anguilla</name>
    <name type="common">European freshwater eel</name>
    <name type="synonym">Muraena anguilla</name>
    <dbReference type="NCBI Taxonomy" id="7936"/>
    <lineage>
        <taxon>Eukaryota</taxon>
        <taxon>Metazoa</taxon>
        <taxon>Chordata</taxon>
        <taxon>Craniata</taxon>
        <taxon>Vertebrata</taxon>
        <taxon>Euteleostomi</taxon>
        <taxon>Actinopterygii</taxon>
        <taxon>Neopterygii</taxon>
        <taxon>Teleostei</taxon>
        <taxon>Anguilliformes</taxon>
        <taxon>Anguillidae</taxon>
        <taxon>Anguilla</taxon>
    </lineage>
</organism>
<protein>
    <submittedName>
        <fullName evidence="2">Uncharacterized protein</fullName>
    </submittedName>
</protein>
<keyword evidence="1" id="KW-1133">Transmembrane helix</keyword>
<accession>A0A0E9R4V2</accession>
<dbReference type="AlphaFoldDB" id="A0A0E9R4V2"/>
<sequence length="35" mass="3934">MIIVVFTVLHIVKPGLLLVVLFLIRASQCPVRQNC</sequence>
<reference evidence="2" key="2">
    <citation type="journal article" date="2015" name="Fish Shellfish Immunol.">
        <title>Early steps in the European eel (Anguilla anguilla)-Vibrio vulnificus interaction in the gills: Role of the RtxA13 toxin.</title>
        <authorList>
            <person name="Callol A."/>
            <person name="Pajuelo D."/>
            <person name="Ebbesson L."/>
            <person name="Teles M."/>
            <person name="MacKenzie S."/>
            <person name="Amaro C."/>
        </authorList>
    </citation>
    <scope>NUCLEOTIDE SEQUENCE</scope>
</reference>
<feature type="transmembrane region" description="Helical" evidence="1">
    <location>
        <begin position="6"/>
        <end position="24"/>
    </location>
</feature>
<keyword evidence="1" id="KW-0812">Transmembrane</keyword>